<evidence type="ECO:0008006" key="6">
    <source>
        <dbReference type="Google" id="ProtNLM"/>
    </source>
</evidence>
<reference evidence="2" key="2">
    <citation type="submission" date="2016-08" db="EMBL/GenBank/DDBJ databases">
        <authorList>
            <person name="Seilhamer J.J."/>
        </authorList>
    </citation>
    <scope>NUCLEOTIDE SEQUENCE [LARGE SCALE GENOMIC DNA]</scope>
    <source>
        <strain evidence="2">F0677</strain>
    </source>
</reference>
<evidence type="ECO:0000313" key="4">
    <source>
        <dbReference type="Proteomes" id="UP000094757"/>
    </source>
</evidence>
<evidence type="ECO:0000256" key="1">
    <source>
        <dbReference type="SAM" id="Phobius"/>
    </source>
</evidence>
<evidence type="ECO:0000313" key="3">
    <source>
        <dbReference type="EMBL" id="RID94508.1"/>
    </source>
</evidence>
<organism evidence="2 4">
    <name type="scientific">Dialister pneumosintes</name>
    <dbReference type="NCBI Taxonomy" id="39950"/>
    <lineage>
        <taxon>Bacteria</taxon>
        <taxon>Bacillati</taxon>
        <taxon>Bacillota</taxon>
        <taxon>Negativicutes</taxon>
        <taxon>Veillonellales</taxon>
        <taxon>Veillonellaceae</taxon>
        <taxon>Dialister</taxon>
    </lineage>
</organism>
<evidence type="ECO:0000313" key="5">
    <source>
        <dbReference type="Proteomes" id="UP000266262"/>
    </source>
</evidence>
<proteinExistence type="predicted"/>
<reference evidence="4" key="1">
    <citation type="submission" date="2016-08" db="EMBL/GenBank/DDBJ databases">
        <authorList>
            <person name="Holder M.E."/>
            <person name="Ajami N.J."/>
            <person name="Petrosino J.F."/>
        </authorList>
    </citation>
    <scope>NUCLEOTIDE SEQUENCE [LARGE SCALE GENOMIC DNA]</scope>
    <source>
        <strain evidence="4">F0677</strain>
    </source>
</reference>
<feature type="transmembrane region" description="Helical" evidence="1">
    <location>
        <begin position="7"/>
        <end position="37"/>
    </location>
</feature>
<protein>
    <recommendedName>
        <fullName evidence="6">Type II secretion system protein</fullName>
    </recommendedName>
</protein>
<evidence type="ECO:0000313" key="2">
    <source>
        <dbReference type="EMBL" id="AOH38537.1"/>
    </source>
</evidence>
<dbReference type="OrthoDB" id="9986373at2"/>
<accession>A0A1B3WC48</accession>
<dbReference type="STRING" id="39950.BCB69_00125"/>
<sequence length="126" mass="14739">MKNKREGFLLVWCEVGIFLLLTITVGITVMLLTVFIWQEQAENRWDRTLLAQEVMEKIKYEITTGEQIYLPEDVIIRNEKPFYVEVCKSPEEIEGVTLLRVKVTITDREGKSTEFSTWIDNTSVHL</sequence>
<keyword evidence="1" id="KW-1133">Transmembrane helix</keyword>
<dbReference type="AlphaFoldDB" id="A0A1B3WC48"/>
<reference evidence="3 5" key="3">
    <citation type="submission" date="2018-08" db="EMBL/GenBank/DDBJ databases">
        <title>Draft genome sequence of Dialister pneumosintes KCOM 1685.</title>
        <authorList>
            <person name="Kook J.-K."/>
            <person name="Park S.-N."/>
            <person name="Lim Y.K."/>
        </authorList>
    </citation>
    <scope>NUCLEOTIDE SEQUENCE [LARGE SCALE GENOMIC DNA]</scope>
    <source>
        <strain evidence="3 5">KCOM 1685</strain>
    </source>
</reference>
<dbReference type="KEGG" id="dpn:BCB69_00125"/>
<gene>
    <name evidence="2" type="ORF">BCB69_00125</name>
    <name evidence="3" type="ORF">DX915_03055</name>
</gene>
<keyword evidence="1" id="KW-0812">Transmembrane</keyword>
<keyword evidence="5" id="KW-1185">Reference proteome</keyword>
<dbReference type="EMBL" id="QWKU01000001">
    <property type="protein sequence ID" value="RID94508.1"/>
    <property type="molecule type" value="Genomic_DNA"/>
</dbReference>
<keyword evidence="1" id="KW-0472">Membrane</keyword>
<dbReference type="RefSeq" id="WP_022513026.1">
    <property type="nucleotide sequence ID" value="NZ_CP017037.1"/>
</dbReference>
<dbReference type="Proteomes" id="UP000266262">
    <property type="component" value="Unassembled WGS sequence"/>
</dbReference>
<dbReference type="Proteomes" id="UP000094757">
    <property type="component" value="Chromosome"/>
</dbReference>
<name>A0A1B3WC48_9FIRM</name>
<dbReference type="EMBL" id="CP017037">
    <property type="protein sequence ID" value="AOH38537.1"/>
    <property type="molecule type" value="Genomic_DNA"/>
</dbReference>